<evidence type="ECO:0000259" key="5">
    <source>
        <dbReference type="Pfam" id="PF14527"/>
    </source>
</evidence>
<proteinExistence type="predicted"/>
<gene>
    <name evidence="6" type="ORF">ABIA52_000074</name>
</gene>
<accession>A0ABW8MZK7</accession>
<organism evidence="6 7">
    <name type="scientific">Paenarthrobacter histidinolovorans</name>
    <dbReference type="NCBI Taxonomy" id="43664"/>
    <lineage>
        <taxon>Bacteria</taxon>
        <taxon>Bacillati</taxon>
        <taxon>Actinomycetota</taxon>
        <taxon>Actinomycetes</taxon>
        <taxon>Micrococcales</taxon>
        <taxon>Micrococcaceae</taxon>
        <taxon>Paenarthrobacter</taxon>
    </lineage>
</organism>
<protein>
    <submittedName>
        <fullName evidence="6">DNA-binding protein WhiA</fullName>
    </submittedName>
</protein>
<comment type="caution">
    <text evidence="6">The sequence shown here is derived from an EMBL/GenBank/DDBJ whole genome shotgun (WGS) entry which is preliminary data.</text>
</comment>
<dbReference type="Proteomes" id="UP001620520">
    <property type="component" value="Unassembled WGS sequence"/>
</dbReference>
<evidence type="ECO:0000313" key="7">
    <source>
        <dbReference type="Proteomes" id="UP001620520"/>
    </source>
</evidence>
<dbReference type="EMBL" id="JBIYEW010000002">
    <property type="protein sequence ID" value="MFK4637185.1"/>
    <property type="molecule type" value="Genomic_DNA"/>
</dbReference>
<name>A0ABW8MZK7_9MICC</name>
<feature type="domain" description="Sporulation regulator WhiA C-terminal" evidence="4">
    <location>
        <begin position="179"/>
        <end position="258"/>
    </location>
</feature>
<evidence type="ECO:0000256" key="2">
    <source>
        <dbReference type="ARBA" id="ARBA00023125"/>
    </source>
</evidence>
<reference evidence="6 7" key="1">
    <citation type="submission" date="2024-10" db="EMBL/GenBank/DDBJ databases">
        <title>Novel secondary metabolite-producing bacteria for plant disease control.</title>
        <authorList>
            <person name="Chevrette M."/>
        </authorList>
    </citation>
    <scope>NUCLEOTIDE SEQUENCE [LARGE SCALE GENOMIC DNA]</scope>
    <source>
        <strain evidence="6 7">J30 TE3557</strain>
    </source>
</reference>
<evidence type="ECO:0000259" key="4">
    <source>
        <dbReference type="Pfam" id="PF02650"/>
    </source>
</evidence>
<dbReference type="InterPro" id="IPR023054">
    <property type="entry name" value="Sporulation_regulator_WhiA_C"/>
</dbReference>
<dbReference type="Gene3D" id="3.10.28.10">
    <property type="entry name" value="Homing endonucleases"/>
    <property type="match status" value="1"/>
</dbReference>
<dbReference type="InterPro" id="IPR039518">
    <property type="entry name" value="WhiA_LAGLIDADG_dom"/>
</dbReference>
<dbReference type="NCBIfam" id="TIGR00647">
    <property type="entry name" value="DNA_bind_WhiA"/>
    <property type="match status" value="1"/>
</dbReference>
<dbReference type="Pfam" id="PF14527">
    <property type="entry name" value="LAGLIDADG_WhiA"/>
    <property type="match status" value="1"/>
</dbReference>
<keyword evidence="7" id="KW-1185">Reference proteome</keyword>
<keyword evidence="3" id="KW-0131">Cell cycle</keyword>
<evidence type="ECO:0000256" key="1">
    <source>
        <dbReference type="ARBA" id="ARBA00022618"/>
    </source>
</evidence>
<sequence length="272" mass="29335">MIQAEVELASTAKRLCAGFAELGGQRNEVIRVPTGRAPSGVRYIVRVMGGTESLARQAGLFDSRGVPVRGLPPAIVKGSLSEITGVWRGAFLARGSITDHGKSSLLRVTCPNTESALALVGAGRRLGFEVQAREVRGIDRVTVQDEEAIAALLTRLGARTNLQEWQQRRSAYEADAPNNRVVSFDNSNQQRTIRAAKQVSVRVGRALEILDDGVPAQFKQAAALRLAYQHASLEELGRMADPPLSKDTIAGRIRRLLAAAEKRAQELGIPAP</sequence>
<dbReference type="PANTHER" id="PTHR37307">
    <property type="entry name" value="CELL DIVISION PROTEIN WHIA-RELATED"/>
    <property type="match status" value="1"/>
</dbReference>
<feature type="domain" description="WhiA LAGLIDADG-like" evidence="5">
    <location>
        <begin position="84"/>
        <end position="173"/>
    </location>
</feature>
<keyword evidence="2 6" id="KW-0238">DNA-binding</keyword>
<evidence type="ECO:0000256" key="3">
    <source>
        <dbReference type="ARBA" id="ARBA00023306"/>
    </source>
</evidence>
<keyword evidence="1" id="KW-0132">Cell division</keyword>
<dbReference type="InterPro" id="IPR003802">
    <property type="entry name" value="Sporulation_regulator_WhiA"/>
</dbReference>
<dbReference type="InterPro" id="IPR027434">
    <property type="entry name" value="Homing_endonucl"/>
</dbReference>
<dbReference type="Pfam" id="PF02650">
    <property type="entry name" value="HTH_WhiA"/>
    <property type="match status" value="1"/>
</dbReference>
<evidence type="ECO:0000313" key="6">
    <source>
        <dbReference type="EMBL" id="MFK4637185.1"/>
    </source>
</evidence>
<dbReference type="GO" id="GO:0003677">
    <property type="term" value="F:DNA binding"/>
    <property type="evidence" value="ECO:0007669"/>
    <property type="project" value="UniProtKB-KW"/>
</dbReference>
<dbReference type="PANTHER" id="PTHR37307:SF1">
    <property type="entry name" value="CELL DIVISION PROTEIN WHIA-RELATED"/>
    <property type="match status" value="1"/>
</dbReference>